<dbReference type="SUPFAM" id="SSF53167">
    <property type="entry name" value="Purine and uridine phosphorylases"/>
    <property type="match status" value="1"/>
</dbReference>
<dbReference type="PANTHER" id="PTHR46082:SF6">
    <property type="entry name" value="AAA+ ATPASE DOMAIN-CONTAINING PROTEIN-RELATED"/>
    <property type="match status" value="1"/>
</dbReference>
<dbReference type="Gene3D" id="1.25.40.10">
    <property type="entry name" value="Tetratricopeptide repeat domain"/>
    <property type="match status" value="2"/>
</dbReference>
<evidence type="ECO:0000259" key="1">
    <source>
        <dbReference type="Pfam" id="PF00931"/>
    </source>
</evidence>
<dbReference type="Pfam" id="PF01048">
    <property type="entry name" value="PNP_UDP_1"/>
    <property type="match status" value="1"/>
</dbReference>
<dbReference type="InterPro" id="IPR002182">
    <property type="entry name" value="NB-ARC"/>
</dbReference>
<dbReference type="Pfam" id="PF13424">
    <property type="entry name" value="TPR_12"/>
    <property type="match status" value="1"/>
</dbReference>
<dbReference type="EMBL" id="JBFXLT010000043">
    <property type="protein sequence ID" value="KAL2813010.1"/>
    <property type="molecule type" value="Genomic_DNA"/>
</dbReference>
<keyword evidence="4" id="KW-1185">Reference proteome</keyword>
<dbReference type="InterPro" id="IPR000845">
    <property type="entry name" value="Nucleoside_phosphorylase_d"/>
</dbReference>
<evidence type="ECO:0000313" key="3">
    <source>
        <dbReference type="EMBL" id="KAL2813010.1"/>
    </source>
</evidence>
<reference evidence="3 4" key="1">
    <citation type="submission" date="2024-07" db="EMBL/GenBank/DDBJ databases">
        <title>Section-level genome sequencing and comparative genomics of Aspergillus sections Usti and Cavernicolus.</title>
        <authorList>
            <consortium name="Lawrence Berkeley National Laboratory"/>
            <person name="Nybo J.L."/>
            <person name="Vesth T.C."/>
            <person name="Theobald S."/>
            <person name="Frisvad J.C."/>
            <person name="Larsen T.O."/>
            <person name="Kjaerboelling I."/>
            <person name="Rothschild-Mancinelli K."/>
            <person name="Lyhne E.K."/>
            <person name="Kogle M.E."/>
            <person name="Barry K."/>
            <person name="Clum A."/>
            <person name="Na H."/>
            <person name="Ledsgaard L."/>
            <person name="Lin J."/>
            <person name="Lipzen A."/>
            <person name="Kuo A."/>
            <person name="Riley R."/>
            <person name="Mondo S."/>
            <person name="Labutti K."/>
            <person name="Haridas S."/>
            <person name="Pangalinan J."/>
            <person name="Salamov A.A."/>
            <person name="Simmons B.A."/>
            <person name="Magnuson J.K."/>
            <person name="Chen J."/>
            <person name="Drula E."/>
            <person name="Henrissat B."/>
            <person name="Wiebenga A."/>
            <person name="Lubbers R.J."/>
            <person name="Gomes A.C."/>
            <person name="Makela M.R."/>
            <person name="Stajich J."/>
            <person name="Grigoriev I.V."/>
            <person name="Mortensen U.H."/>
            <person name="De Vries R.P."/>
            <person name="Baker S.E."/>
            <person name="Andersen M.R."/>
        </authorList>
    </citation>
    <scope>NUCLEOTIDE SEQUENCE [LARGE SCALE GENOMIC DNA]</scope>
    <source>
        <strain evidence="3 4">CBS 588.65</strain>
    </source>
</reference>
<dbReference type="SUPFAM" id="SSF52540">
    <property type="entry name" value="P-loop containing nucleoside triphosphate hydrolases"/>
    <property type="match status" value="1"/>
</dbReference>
<feature type="domain" description="Nucleoside phosphorylase" evidence="2">
    <location>
        <begin position="8"/>
        <end position="282"/>
    </location>
</feature>
<feature type="domain" description="NB-ARC" evidence="1">
    <location>
        <begin position="334"/>
        <end position="500"/>
    </location>
</feature>
<name>A0ABR4HC43_9EURO</name>
<dbReference type="InterPro" id="IPR053137">
    <property type="entry name" value="NLR-like"/>
</dbReference>
<sequence>MAADKYTIAWLCALTDELVVAKATLDLEYDSYPCETPDDHNKYTLGRIGRHNVVICCLPEGIYGTDAASSAVTSLRRTFRNVKLGLLVGIGGAVFSPQHNIRIGDVAVSVPGNGIGGVLQHDFGKHLEDRLLLTRSLNKPPAVLLNAVSDVAARHCKRGRNNIPEVIEEMMLNYPALREAGFSCTDEMRDSTLNQAVVSQLGPRKSPQVHYGLIASGNQVIRNPAMRDWLAQIPDVICVEMEAAGVMDILPCLVIRGISDFADSSKDDQWKRYAAATAAAYAKELLDVVPQQAVEIYTPPAPMEDKYYLPLDLAQIPVGRSFVGRDSELSYLRSRLLPETSSDQKVVILHGQAGIGKTQLAIRFAIKHKNEYSAIIWLNAKTRETLCQSLGTVFSRLPNTGTQPVTQSIEQQARAVLIWLSMNGNTKFLLIYDNFEQYNTGEQAETNHGLGDQISDYLPSACHGSIIITTRNMRLARTVRLGQLYLVKRLDPEESIQLLMDSDRPVSEPQNGLKHDFLALANRLDGLPLALVIARAFIQSSGTPPAELLKFYANPDLWGIIHQQTDADCGYTNGNLIATLRMLYEEIKRRRPSAARLLLLLSCYDNRDIWYTMICNGLQQREPAWMYEITANEVIFRLTIAELLNFGLVEAADSGSYSMHPVVQDWCRHQRRLEGIENDPSQNSIGGLEVLALRSIIRCIPSKDDPDAWILQRRLLPHASQVIQSLLPNQIERYKCKFGTVTSLTSLIPLCERQKDEETLRELSAVLLASMLRILGPTHATTICCLVIFGILHIQTNKELAKSALIKAVDNSTGNSNDHCLAAQALAVFYIRQKAWVDAESLLKTTLDKLSSESHVDKDIIYTLGLCLGLLYAATKRFTEMESIFLKMAFDEHGALHSYTACLVMASSLGNLYTNYHQYNKAESMYHQAVQACEIHLGLHHYLTLHTTHCLGEHYSASKRHQDAIQIFQRVLGIYEKLYGADSTHTLNTKMWIAFSYVALQRQDAHSLLEQVAEDYIRVLGPRNAKALDALLKVGLHFLLLDCFSKAEATFRVAHTGYVETLGWDHHATIHSAVALSSACWFDKRVDEAAQILEKAIYNQCMAPLSASTPNPRAMFLTARLPEVKGKREEARVAYARFLAVSHHSPEAGDTFQALATSTFEFLSSQRGRIEDSTEDPVLI</sequence>
<dbReference type="Gene3D" id="3.40.50.1580">
    <property type="entry name" value="Nucleoside phosphorylase domain"/>
    <property type="match status" value="1"/>
</dbReference>
<proteinExistence type="predicted"/>
<dbReference type="PANTHER" id="PTHR46082">
    <property type="entry name" value="ATP/GTP-BINDING PROTEIN-RELATED"/>
    <property type="match status" value="1"/>
</dbReference>
<dbReference type="Gene3D" id="3.40.50.300">
    <property type="entry name" value="P-loop containing nucleotide triphosphate hydrolases"/>
    <property type="match status" value="1"/>
</dbReference>
<comment type="caution">
    <text evidence="3">The sequence shown here is derived from an EMBL/GenBank/DDBJ whole genome shotgun (WGS) entry which is preliminary data.</text>
</comment>
<dbReference type="InterPro" id="IPR027417">
    <property type="entry name" value="P-loop_NTPase"/>
</dbReference>
<dbReference type="InterPro" id="IPR035994">
    <property type="entry name" value="Nucleoside_phosphorylase_sf"/>
</dbReference>
<evidence type="ECO:0008006" key="5">
    <source>
        <dbReference type="Google" id="ProtNLM"/>
    </source>
</evidence>
<dbReference type="InterPro" id="IPR011990">
    <property type="entry name" value="TPR-like_helical_dom_sf"/>
</dbReference>
<dbReference type="SUPFAM" id="SSF48452">
    <property type="entry name" value="TPR-like"/>
    <property type="match status" value="2"/>
</dbReference>
<organism evidence="3 4">
    <name type="scientific">Aspergillus granulosus</name>
    <dbReference type="NCBI Taxonomy" id="176169"/>
    <lineage>
        <taxon>Eukaryota</taxon>
        <taxon>Fungi</taxon>
        <taxon>Dikarya</taxon>
        <taxon>Ascomycota</taxon>
        <taxon>Pezizomycotina</taxon>
        <taxon>Eurotiomycetes</taxon>
        <taxon>Eurotiomycetidae</taxon>
        <taxon>Eurotiales</taxon>
        <taxon>Aspergillaceae</taxon>
        <taxon>Aspergillus</taxon>
        <taxon>Aspergillus subgen. Nidulantes</taxon>
    </lineage>
</organism>
<protein>
    <recommendedName>
        <fullName evidence="5">Nucleoside phosphorylase domain-containing protein</fullName>
    </recommendedName>
</protein>
<dbReference type="Proteomes" id="UP001610334">
    <property type="component" value="Unassembled WGS sequence"/>
</dbReference>
<dbReference type="CDD" id="cd09008">
    <property type="entry name" value="MTAN"/>
    <property type="match status" value="1"/>
</dbReference>
<gene>
    <name evidence="3" type="ORF">BJX63DRAFT_432298</name>
</gene>
<evidence type="ECO:0000259" key="2">
    <source>
        <dbReference type="Pfam" id="PF01048"/>
    </source>
</evidence>
<evidence type="ECO:0000313" key="4">
    <source>
        <dbReference type="Proteomes" id="UP001610334"/>
    </source>
</evidence>
<accession>A0ABR4HC43</accession>
<dbReference type="Pfam" id="PF00931">
    <property type="entry name" value="NB-ARC"/>
    <property type="match status" value="1"/>
</dbReference>